<organism evidence="2 3">
    <name type="scientific">Pseudomonas fragi</name>
    <dbReference type="NCBI Taxonomy" id="296"/>
    <lineage>
        <taxon>Bacteria</taxon>
        <taxon>Pseudomonadati</taxon>
        <taxon>Pseudomonadota</taxon>
        <taxon>Gammaproteobacteria</taxon>
        <taxon>Pseudomonadales</taxon>
        <taxon>Pseudomonadaceae</taxon>
        <taxon>Pseudomonas</taxon>
    </lineage>
</organism>
<dbReference type="GO" id="GO:0009986">
    <property type="term" value="C:cell surface"/>
    <property type="evidence" value="ECO:0007669"/>
    <property type="project" value="InterPro"/>
</dbReference>
<dbReference type="AlphaFoldDB" id="A0A266LVW2"/>
<protein>
    <submittedName>
        <fullName evidence="2">SepL/TyeA/HrpJ family type III secretion system gatekeeper</fullName>
    </submittedName>
</protein>
<gene>
    <name evidence="2" type="ORF">CJF43_10125</name>
</gene>
<dbReference type="GO" id="GO:0030254">
    <property type="term" value="P:protein secretion by the type III secretion system"/>
    <property type="evidence" value="ECO:0007669"/>
    <property type="project" value="InterPro"/>
</dbReference>
<dbReference type="InterPro" id="IPR013401">
    <property type="entry name" value="T3SS_LcrE"/>
</dbReference>
<comment type="caution">
    <text evidence="2">The sequence shown here is derived from an EMBL/GenBank/DDBJ whole genome shotgun (WGS) entry which is preliminary data.</text>
</comment>
<feature type="domain" description="Hypersensitivity response secretion-like HrpJ" evidence="1">
    <location>
        <begin position="27"/>
        <end position="188"/>
    </location>
</feature>
<dbReference type="NCBIfam" id="TIGR02511">
    <property type="entry name" value="type_III_tyeA"/>
    <property type="match status" value="1"/>
</dbReference>
<dbReference type="Gene3D" id="1.10.150.630">
    <property type="match status" value="1"/>
</dbReference>
<evidence type="ECO:0000259" key="1">
    <source>
        <dbReference type="Pfam" id="PF07201"/>
    </source>
</evidence>
<proteinExistence type="predicted"/>
<evidence type="ECO:0000313" key="3">
    <source>
        <dbReference type="Proteomes" id="UP000216113"/>
    </source>
</evidence>
<evidence type="ECO:0000313" key="2">
    <source>
        <dbReference type="EMBL" id="OZY42174.1"/>
    </source>
</evidence>
<dbReference type="InterPro" id="IPR013351">
    <property type="entry name" value="T3SS_TyeA-rel"/>
</dbReference>
<accession>A0A266LVW2</accession>
<name>A0A266LVW2_PSEFR</name>
<dbReference type="GO" id="GO:0019867">
    <property type="term" value="C:outer membrane"/>
    <property type="evidence" value="ECO:0007669"/>
    <property type="project" value="InterPro"/>
</dbReference>
<dbReference type="NCBIfam" id="TIGR02568">
    <property type="entry name" value="LcrE"/>
    <property type="match status" value="1"/>
</dbReference>
<dbReference type="SUPFAM" id="SSF140591">
    <property type="entry name" value="Type III secretion system domain"/>
    <property type="match status" value="1"/>
</dbReference>
<dbReference type="GO" id="GO:0050709">
    <property type="term" value="P:negative regulation of protein secretion"/>
    <property type="evidence" value="ECO:0007669"/>
    <property type="project" value="InterPro"/>
</dbReference>
<dbReference type="EMBL" id="NQKL01000006">
    <property type="protein sequence ID" value="OZY42174.1"/>
    <property type="molecule type" value="Genomic_DNA"/>
</dbReference>
<reference evidence="2 3" key="1">
    <citation type="submission" date="2017-08" db="EMBL/GenBank/DDBJ databases">
        <title>Genomic and metabolic characterisation of spoilage-associated Pseudomonas species.</title>
        <authorList>
            <person name="Stanborough T."/>
            <person name="Fegan N."/>
            <person name="Powell S.M."/>
            <person name="Singh T."/>
            <person name="Tamplin M.L."/>
            <person name="Chandry P.S."/>
        </authorList>
    </citation>
    <scope>NUCLEOTIDE SEQUENCE [LARGE SCALE GENOMIC DNA]</scope>
    <source>
        <strain evidence="2 3">F1820</strain>
    </source>
</reference>
<dbReference type="Pfam" id="PF07201">
    <property type="entry name" value="HrpJ"/>
    <property type="match status" value="1"/>
</dbReference>
<dbReference type="Proteomes" id="UP000216113">
    <property type="component" value="Unassembled WGS sequence"/>
</dbReference>
<dbReference type="InterPro" id="IPR010812">
    <property type="entry name" value="HrpJ-like"/>
</dbReference>
<sequence>MLSSRAFEVRPAHSFVQSAAEEVGMLFSQKAESSSKAMSQRELRTTDLRVLKVQGIAQLNELYERLGHPGQVSLGLLALQVRRELGSNTGVENLLTLTGGDPTRTSVVLHYVTAQARLQGRARDTRLAQQVQAQLHTGYSRQIQAGLNIALTTDAGDAALRQAIRTLYYSSVVLKQSLVSIIQAALELFDEEGVDEGLRMMRRALADDMAACRPSVPTIKLRTLLTGLQGCTQLSSILHSCRVFTERWSSRERQAELSPVSLLQRLLGYASTGIDSEEVQSLSRQLGGDSLSSQLVSLNQVYPLIQRLPLVIWNDPESRQDALQSFLNLMGEHTQSEGIVPLSPGLSRVIR</sequence>